<keyword evidence="3" id="KW-1185">Reference proteome</keyword>
<evidence type="ECO:0000313" key="3">
    <source>
        <dbReference type="Proteomes" id="UP000317982"/>
    </source>
</evidence>
<evidence type="ECO:0000259" key="1">
    <source>
        <dbReference type="Pfam" id="PF11575"/>
    </source>
</evidence>
<dbReference type="Proteomes" id="UP000317982">
    <property type="component" value="Unassembled WGS sequence"/>
</dbReference>
<name>A0A545AY63_9ACTN</name>
<proteinExistence type="predicted"/>
<evidence type="ECO:0000313" key="2">
    <source>
        <dbReference type="EMBL" id="TQS46276.1"/>
    </source>
</evidence>
<dbReference type="RefSeq" id="WP_142702804.1">
    <property type="nucleotide sequence ID" value="NZ_VIRS01000002.1"/>
</dbReference>
<sequence length="206" mass="21812">MDVVGALREAGKLGGYFALGSGAGRPVSDLHDPDSDALDRLIDEVTAAIGAPEPRIGASILFQGFAARLWSLTLGPLSIAGVVPDLAPDRLWWRSANGSLTLGLEPVEATADGVFRTVVDQHLLPLVDATQQRVRLPTALLWGNAASALVGTVRVLNTARGWDSARDLLERGPLRGTLAGPDLQRRSCCLFYRVPHGGLCGDCALR</sequence>
<protein>
    <submittedName>
        <fullName evidence="2">Ferric iron reductase</fullName>
    </submittedName>
</protein>
<feature type="domain" description="Ferric siderophore reductase C-terminal" evidence="1">
    <location>
        <begin position="185"/>
        <end position="205"/>
    </location>
</feature>
<gene>
    <name evidence="2" type="ORF">FL583_02460</name>
</gene>
<dbReference type="InParanoid" id="A0A545AY63"/>
<reference evidence="2 3" key="1">
    <citation type="submission" date="2019-07" db="EMBL/GenBank/DDBJ databases">
        <title>Cryptosporangium phraense sp. nov., isolated from plant litter.</title>
        <authorList>
            <person name="Suriyachadkun C."/>
        </authorList>
    </citation>
    <scope>NUCLEOTIDE SEQUENCE [LARGE SCALE GENOMIC DNA]</scope>
    <source>
        <strain evidence="2 3">A-T 5661</strain>
    </source>
</reference>
<comment type="caution">
    <text evidence="2">The sequence shown here is derived from an EMBL/GenBank/DDBJ whole genome shotgun (WGS) entry which is preliminary data.</text>
</comment>
<accession>A0A545AY63</accession>
<dbReference type="GO" id="GO:0051537">
    <property type="term" value="F:2 iron, 2 sulfur cluster binding"/>
    <property type="evidence" value="ECO:0007669"/>
    <property type="project" value="InterPro"/>
</dbReference>
<dbReference type="AlphaFoldDB" id="A0A545AY63"/>
<organism evidence="2 3">
    <name type="scientific">Cryptosporangium phraense</name>
    <dbReference type="NCBI Taxonomy" id="2593070"/>
    <lineage>
        <taxon>Bacteria</taxon>
        <taxon>Bacillati</taxon>
        <taxon>Actinomycetota</taxon>
        <taxon>Actinomycetes</taxon>
        <taxon>Cryptosporangiales</taxon>
        <taxon>Cryptosporangiaceae</taxon>
        <taxon>Cryptosporangium</taxon>
    </lineage>
</organism>
<dbReference type="OrthoDB" id="3290158at2"/>
<dbReference type="Pfam" id="PF11575">
    <property type="entry name" value="FhuF_C"/>
    <property type="match status" value="1"/>
</dbReference>
<dbReference type="InterPro" id="IPR024726">
    <property type="entry name" value="FhuF_C"/>
</dbReference>
<dbReference type="EMBL" id="VIRS01000002">
    <property type="protein sequence ID" value="TQS46276.1"/>
    <property type="molecule type" value="Genomic_DNA"/>
</dbReference>